<accession>A0A167PKH2</accession>
<dbReference type="GO" id="GO:0000724">
    <property type="term" value="P:double-strand break repair via homologous recombination"/>
    <property type="evidence" value="ECO:0007669"/>
    <property type="project" value="TreeGrafter"/>
</dbReference>
<dbReference type="EMBL" id="KV417274">
    <property type="protein sequence ID" value="KZO98891.1"/>
    <property type="molecule type" value="Genomic_DNA"/>
</dbReference>
<dbReference type="OrthoDB" id="337581at2759"/>
<gene>
    <name evidence="3" type="ORF">CALVIDRAFT_534986</name>
</gene>
<keyword evidence="1" id="KW-0862">Zinc</keyword>
<reference evidence="3 4" key="1">
    <citation type="journal article" date="2016" name="Mol. Biol. Evol.">
        <title>Comparative Genomics of Early-Diverging Mushroom-Forming Fungi Provides Insights into the Origins of Lignocellulose Decay Capabilities.</title>
        <authorList>
            <person name="Nagy L.G."/>
            <person name="Riley R."/>
            <person name="Tritt A."/>
            <person name="Adam C."/>
            <person name="Daum C."/>
            <person name="Floudas D."/>
            <person name="Sun H."/>
            <person name="Yadav J.S."/>
            <person name="Pangilinan J."/>
            <person name="Larsson K.H."/>
            <person name="Matsuura K."/>
            <person name="Barry K."/>
            <person name="Labutti K."/>
            <person name="Kuo R."/>
            <person name="Ohm R.A."/>
            <person name="Bhattacharya S.S."/>
            <person name="Shirouzu T."/>
            <person name="Yoshinaga Y."/>
            <person name="Martin F.M."/>
            <person name="Grigoriev I.V."/>
            <person name="Hibbett D.S."/>
        </authorList>
    </citation>
    <scope>NUCLEOTIDE SEQUENCE [LARGE SCALE GENOMIC DNA]</scope>
    <source>
        <strain evidence="3 4">TUFC12733</strain>
    </source>
</reference>
<name>A0A167PKH2_CALVF</name>
<dbReference type="AlphaFoldDB" id="A0A167PKH2"/>
<dbReference type="GO" id="GO:0097196">
    <property type="term" value="C:Shu complex"/>
    <property type="evidence" value="ECO:0007669"/>
    <property type="project" value="TreeGrafter"/>
</dbReference>
<protein>
    <recommendedName>
        <fullName evidence="2">SWIM-type domain-containing protein</fullName>
    </recommendedName>
</protein>
<dbReference type="InterPro" id="IPR007527">
    <property type="entry name" value="Znf_SWIM"/>
</dbReference>
<evidence type="ECO:0000313" key="3">
    <source>
        <dbReference type="EMBL" id="KZO98891.1"/>
    </source>
</evidence>
<evidence type="ECO:0000313" key="4">
    <source>
        <dbReference type="Proteomes" id="UP000076738"/>
    </source>
</evidence>
<sequence>MPYGRQFYRVHGGKDADDVYTVHSQLMSTFSPSCTCPAFAYSVLLSETQLMCKHVLAVRLAERLDKCLVQEGSDDDIAKLCDPPPPKAPPKGK</sequence>
<feature type="domain" description="SWIM-type" evidence="2">
    <location>
        <begin position="20"/>
        <end position="63"/>
    </location>
</feature>
<evidence type="ECO:0000256" key="1">
    <source>
        <dbReference type="PROSITE-ProRule" id="PRU00325"/>
    </source>
</evidence>
<proteinExistence type="predicted"/>
<evidence type="ECO:0000259" key="2">
    <source>
        <dbReference type="PROSITE" id="PS50966"/>
    </source>
</evidence>
<organism evidence="3 4">
    <name type="scientific">Calocera viscosa (strain TUFC12733)</name>
    <dbReference type="NCBI Taxonomy" id="1330018"/>
    <lineage>
        <taxon>Eukaryota</taxon>
        <taxon>Fungi</taxon>
        <taxon>Dikarya</taxon>
        <taxon>Basidiomycota</taxon>
        <taxon>Agaricomycotina</taxon>
        <taxon>Dacrymycetes</taxon>
        <taxon>Dacrymycetales</taxon>
        <taxon>Dacrymycetaceae</taxon>
        <taxon>Calocera</taxon>
    </lineage>
</organism>
<dbReference type="PANTHER" id="PTHR28498">
    <property type="entry name" value="ZINC FINGER SWIM DOMAIN-CONTAINING PROTEIN 7"/>
    <property type="match status" value="1"/>
</dbReference>
<dbReference type="Proteomes" id="UP000076738">
    <property type="component" value="Unassembled WGS sequence"/>
</dbReference>
<keyword evidence="1" id="KW-0863">Zinc-finger</keyword>
<dbReference type="Pfam" id="PF04434">
    <property type="entry name" value="SWIM"/>
    <property type="match status" value="1"/>
</dbReference>
<dbReference type="PROSITE" id="PS50966">
    <property type="entry name" value="ZF_SWIM"/>
    <property type="match status" value="1"/>
</dbReference>
<keyword evidence="1" id="KW-0479">Metal-binding</keyword>
<keyword evidence="4" id="KW-1185">Reference proteome</keyword>
<dbReference type="GO" id="GO:0008270">
    <property type="term" value="F:zinc ion binding"/>
    <property type="evidence" value="ECO:0007669"/>
    <property type="project" value="UniProtKB-KW"/>
</dbReference>
<dbReference type="PANTHER" id="PTHR28498:SF1">
    <property type="entry name" value="ZINC FINGER SWIM DOMAIN-CONTAINING PROTEIN 7"/>
    <property type="match status" value="1"/>
</dbReference>